<evidence type="ECO:0008006" key="8">
    <source>
        <dbReference type="Google" id="ProtNLM"/>
    </source>
</evidence>
<dbReference type="PANTHER" id="PTHR43397:SF1">
    <property type="entry name" value="ERGOTHIONEINE BIOSYNTHESIS PROTEIN 1"/>
    <property type="match status" value="1"/>
</dbReference>
<dbReference type="InterPro" id="IPR019257">
    <property type="entry name" value="MeTrfase_dom"/>
</dbReference>
<dbReference type="EMBL" id="WIUZ02000033">
    <property type="protein sequence ID" value="KAF9777554.1"/>
    <property type="molecule type" value="Genomic_DNA"/>
</dbReference>
<dbReference type="SUPFAM" id="SSF56436">
    <property type="entry name" value="C-type lectin-like"/>
    <property type="match status" value="1"/>
</dbReference>
<dbReference type="InterPro" id="IPR029063">
    <property type="entry name" value="SAM-dependent_MTases_sf"/>
</dbReference>
<dbReference type="GO" id="GO:0008168">
    <property type="term" value="F:methyltransferase activity"/>
    <property type="evidence" value="ECO:0007669"/>
    <property type="project" value="UniProtKB-KW"/>
</dbReference>
<dbReference type="InterPro" id="IPR051128">
    <property type="entry name" value="EgtD_Methyltrsf_superfamily"/>
</dbReference>
<reference evidence="6" key="1">
    <citation type="journal article" date="2020" name="Nat. Commun.">
        <title>Large-scale genome sequencing of mycorrhizal fungi provides insights into the early evolution of symbiotic traits.</title>
        <authorList>
            <person name="Miyauchi S."/>
            <person name="Kiss E."/>
            <person name="Kuo A."/>
            <person name="Drula E."/>
            <person name="Kohler A."/>
            <person name="Sanchez-Garcia M."/>
            <person name="Morin E."/>
            <person name="Andreopoulos B."/>
            <person name="Barry K.W."/>
            <person name="Bonito G."/>
            <person name="Buee M."/>
            <person name="Carver A."/>
            <person name="Chen C."/>
            <person name="Cichocki N."/>
            <person name="Clum A."/>
            <person name="Culley D."/>
            <person name="Crous P.W."/>
            <person name="Fauchery L."/>
            <person name="Girlanda M."/>
            <person name="Hayes R.D."/>
            <person name="Keri Z."/>
            <person name="LaButti K."/>
            <person name="Lipzen A."/>
            <person name="Lombard V."/>
            <person name="Magnuson J."/>
            <person name="Maillard F."/>
            <person name="Murat C."/>
            <person name="Nolan M."/>
            <person name="Ohm R.A."/>
            <person name="Pangilinan J."/>
            <person name="Pereira M.F."/>
            <person name="Perotto S."/>
            <person name="Peter M."/>
            <person name="Pfister S."/>
            <person name="Riley R."/>
            <person name="Sitrit Y."/>
            <person name="Stielow J.B."/>
            <person name="Szollosi G."/>
            <person name="Zifcakova L."/>
            <person name="Stursova M."/>
            <person name="Spatafora J.W."/>
            <person name="Tedersoo L."/>
            <person name="Vaario L.M."/>
            <person name="Yamada A."/>
            <person name="Yan M."/>
            <person name="Wang P."/>
            <person name="Xu J."/>
            <person name="Bruns T."/>
            <person name="Baldrian P."/>
            <person name="Vilgalys R."/>
            <person name="Dunand C."/>
            <person name="Henrissat B."/>
            <person name="Grigoriev I.V."/>
            <person name="Hibbett D."/>
            <person name="Nagy L.G."/>
            <person name="Martin F.M."/>
        </authorList>
    </citation>
    <scope>NUCLEOTIDE SEQUENCE</scope>
    <source>
        <strain evidence="6">UH-Tt-Lm1</strain>
    </source>
</reference>
<evidence type="ECO:0000256" key="3">
    <source>
        <dbReference type="SAM" id="MobiDB-lite"/>
    </source>
</evidence>
<name>A0A9P6H1M8_9AGAM</name>
<sequence>MSLETEIIDVRTQNPPGASSGDADNGVTAAIISGLSKPAHQRTLPTLLLYTETGLRIYDELTTKATEYYLFGAEEAILMKHGDEIIQAMHSRGCVAGESVVELGAGQVIPPSFPLPFSFADIAVELSLRKTSHILLALSKLVNEKHLTPPITYYALDLEKPELERTLSELAASDVGRELQGKVTTKGMWGTYDGGLNFIQEGGLHGREVAVSQIFTSEELASKSHRDMSPVSYRGSESAGTQSSENDQDSDAMTSPSTPDMPQTPLHIMFLGSSLGNFVRADGDNFLRGLPLRPGSGDTLLLGLDHDNDSEEIELAYNDSLGITRKFILQGLKAAGAALGDENLFEEDKWDYVGKYNKEQRRHEGYYVSKVDQTIRLPSGEQVEFSADELINVEYSYKFNDRDAFTLFTNANLRPIQRWMDPTSRYSLWLLERPPFTFPLLTSRDENALSSTFSVPSIPEWETMWSTWDMITMGMISPDMLYEKPIDLRHICLFYLGHIPTFLDIHLSRLLDEPHTEPEHFKIIFERGIDPNVDNPTQCHAHSEVPQNKEDWPTLSSLLDFKSRVRQRLLEVYCNIASGKLKMTRKVGRVLFMTWEHEAFHTETLLYMLLRTVGQGTLHPSGFTPPPWSSLADGWDNAPLPPSPTFKLGPETITLGHDDLESEDASTLAENHEFGWDNEHPRRQVDVGEFRIEWRPVSNGDFYEYYKAGGSEKVALPKSWCVVDNEVCVLTMYGPVPMKIAHLWPVMTTYDDLSTYAIVKGGRLPTEPELRLFMDKFECGYEGGANIGFRNWHPVPATTGTAGEGGKGHNGGVWEWTSTVFDNYEGFEPSKLYPGFSQDFFDQQHQVVIGGSFATVPRQANRRSLRNYYQHNYPYAWIGARVAYDV</sequence>
<evidence type="ECO:0000313" key="6">
    <source>
        <dbReference type="EMBL" id="KAF9777554.1"/>
    </source>
</evidence>
<keyword evidence="7" id="KW-1185">Reference proteome</keyword>
<dbReference type="GO" id="GO:0032259">
    <property type="term" value="P:methylation"/>
    <property type="evidence" value="ECO:0007669"/>
    <property type="project" value="UniProtKB-KW"/>
</dbReference>
<protein>
    <recommendedName>
        <fullName evidence="8">Sulfatase-modifying factor enzyme domain-containing protein</fullName>
    </recommendedName>
</protein>
<feature type="region of interest" description="Disordered" evidence="3">
    <location>
        <begin position="221"/>
        <end position="266"/>
    </location>
</feature>
<evidence type="ECO:0000313" key="7">
    <source>
        <dbReference type="Proteomes" id="UP000736335"/>
    </source>
</evidence>
<keyword evidence="1" id="KW-0489">Methyltransferase</keyword>
<comment type="caution">
    <text evidence="6">The sequence shown here is derived from an EMBL/GenBank/DDBJ whole genome shotgun (WGS) entry which is preliminary data.</text>
</comment>
<organism evidence="6 7">
    <name type="scientific">Thelephora terrestris</name>
    <dbReference type="NCBI Taxonomy" id="56493"/>
    <lineage>
        <taxon>Eukaryota</taxon>
        <taxon>Fungi</taxon>
        <taxon>Dikarya</taxon>
        <taxon>Basidiomycota</taxon>
        <taxon>Agaricomycotina</taxon>
        <taxon>Agaricomycetes</taxon>
        <taxon>Thelephorales</taxon>
        <taxon>Thelephoraceae</taxon>
        <taxon>Thelephora</taxon>
    </lineage>
</organism>
<dbReference type="Proteomes" id="UP000736335">
    <property type="component" value="Unassembled WGS sequence"/>
</dbReference>
<dbReference type="Gene3D" id="3.40.50.150">
    <property type="entry name" value="Vaccinia Virus protein VP39"/>
    <property type="match status" value="1"/>
</dbReference>
<dbReference type="PANTHER" id="PTHR43397">
    <property type="entry name" value="ERGOTHIONEINE BIOSYNTHESIS PROTEIN 1"/>
    <property type="match status" value="1"/>
</dbReference>
<feature type="region of interest" description="Disordered" evidence="3">
    <location>
        <begin position="1"/>
        <end position="23"/>
    </location>
</feature>
<dbReference type="Pfam" id="PF03781">
    <property type="entry name" value="FGE-sulfatase"/>
    <property type="match status" value="2"/>
</dbReference>
<dbReference type="OrthoDB" id="659at2759"/>
<keyword evidence="2" id="KW-0808">Transferase</keyword>
<dbReference type="AlphaFoldDB" id="A0A9P6H1M8"/>
<dbReference type="InterPro" id="IPR016187">
    <property type="entry name" value="CTDL_fold"/>
</dbReference>
<feature type="domain" description="Histidine-specific methyltransferase SAM-dependent" evidence="5">
    <location>
        <begin position="261"/>
        <end position="432"/>
    </location>
</feature>
<dbReference type="InterPro" id="IPR005532">
    <property type="entry name" value="SUMF_dom"/>
</dbReference>
<evidence type="ECO:0000259" key="5">
    <source>
        <dbReference type="Pfam" id="PF10017"/>
    </source>
</evidence>
<dbReference type="InterPro" id="IPR042095">
    <property type="entry name" value="SUMF_sf"/>
</dbReference>
<evidence type="ECO:0000256" key="2">
    <source>
        <dbReference type="ARBA" id="ARBA00022679"/>
    </source>
</evidence>
<evidence type="ECO:0000259" key="4">
    <source>
        <dbReference type="Pfam" id="PF03781"/>
    </source>
</evidence>
<accession>A0A9P6H1M8</accession>
<feature type="compositionally biased region" description="Polar residues" evidence="3">
    <location>
        <begin position="238"/>
        <end position="261"/>
    </location>
</feature>
<dbReference type="Gene3D" id="3.90.1580.10">
    <property type="entry name" value="paralog of FGE (formylglycine-generating enzyme)"/>
    <property type="match status" value="1"/>
</dbReference>
<gene>
    <name evidence="6" type="ORF">BJ322DRAFT_1179520</name>
</gene>
<feature type="domain" description="Histidine-specific methyltransferase SAM-dependent" evidence="5">
    <location>
        <begin position="29"/>
        <end position="200"/>
    </location>
</feature>
<reference evidence="6" key="2">
    <citation type="submission" date="2020-11" db="EMBL/GenBank/DDBJ databases">
        <authorList>
            <consortium name="DOE Joint Genome Institute"/>
            <person name="Kuo A."/>
            <person name="Miyauchi S."/>
            <person name="Kiss E."/>
            <person name="Drula E."/>
            <person name="Kohler A."/>
            <person name="Sanchez-Garcia M."/>
            <person name="Andreopoulos B."/>
            <person name="Barry K.W."/>
            <person name="Bonito G."/>
            <person name="Buee M."/>
            <person name="Carver A."/>
            <person name="Chen C."/>
            <person name="Cichocki N."/>
            <person name="Clum A."/>
            <person name="Culley D."/>
            <person name="Crous P.W."/>
            <person name="Fauchery L."/>
            <person name="Girlanda M."/>
            <person name="Hayes R."/>
            <person name="Keri Z."/>
            <person name="Labutti K."/>
            <person name="Lipzen A."/>
            <person name="Lombard V."/>
            <person name="Magnuson J."/>
            <person name="Maillard F."/>
            <person name="Morin E."/>
            <person name="Murat C."/>
            <person name="Nolan M."/>
            <person name="Ohm R."/>
            <person name="Pangilinan J."/>
            <person name="Pereira M."/>
            <person name="Perotto S."/>
            <person name="Peter M."/>
            <person name="Riley R."/>
            <person name="Sitrit Y."/>
            <person name="Stielow B."/>
            <person name="Szollosi G."/>
            <person name="Zifcakova L."/>
            <person name="Stursova M."/>
            <person name="Spatafora J.W."/>
            <person name="Tedersoo L."/>
            <person name="Vaario L.-M."/>
            <person name="Yamada A."/>
            <person name="Yan M."/>
            <person name="Wang P."/>
            <person name="Xu J."/>
            <person name="Bruns T."/>
            <person name="Baldrian P."/>
            <person name="Vilgalys R."/>
            <person name="Henrissat B."/>
            <person name="Grigoriev I.V."/>
            <person name="Hibbett D."/>
            <person name="Nagy L.G."/>
            <person name="Martin F.M."/>
        </authorList>
    </citation>
    <scope>NUCLEOTIDE SEQUENCE</scope>
    <source>
        <strain evidence="6">UH-Tt-Lm1</strain>
    </source>
</reference>
<feature type="domain" description="Sulfatase-modifying factor enzyme-like" evidence="4">
    <location>
        <begin position="672"/>
        <end position="770"/>
    </location>
</feature>
<dbReference type="Pfam" id="PF10017">
    <property type="entry name" value="Methyltransf_33"/>
    <property type="match status" value="2"/>
</dbReference>
<feature type="domain" description="Sulfatase-modifying factor enzyme-like" evidence="4">
    <location>
        <begin position="789"/>
        <end position="883"/>
    </location>
</feature>
<evidence type="ECO:0000256" key="1">
    <source>
        <dbReference type="ARBA" id="ARBA00022603"/>
    </source>
</evidence>
<proteinExistence type="predicted"/>